<dbReference type="Pfam" id="PF01568">
    <property type="entry name" value="Molydop_binding"/>
    <property type="match status" value="1"/>
</dbReference>
<keyword evidence="5" id="KW-0874">Quinone</keyword>
<evidence type="ECO:0000259" key="13">
    <source>
        <dbReference type="PROSITE" id="PS51379"/>
    </source>
</evidence>
<evidence type="ECO:0000259" key="15">
    <source>
        <dbReference type="PROSITE" id="PS51839"/>
    </source>
</evidence>
<dbReference type="InterPro" id="IPR009010">
    <property type="entry name" value="Asp_de-COase-like_dom_sf"/>
</dbReference>
<dbReference type="GO" id="GO:0016020">
    <property type="term" value="C:membrane"/>
    <property type="evidence" value="ECO:0007669"/>
    <property type="project" value="InterPro"/>
</dbReference>
<dbReference type="Pfam" id="PF00384">
    <property type="entry name" value="Molybdopterin"/>
    <property type="match status" value="1"/>
</dbReference>
<dbReference type="GO" id="GO:0046872">
    <property type="term" value="F:metal ion binding"/>
    <property type="evidence" value="ECO:0007669"/>
    <property type="project" value="UniProtKB-KW"/>
</dbReference>
<dbReference type="PROSITE" id="PS51839">
    <property type="entry name" value="4FE4S_HC3"/>
    <property type="match status" value="1"/>
</dbReference>
<gene>
    <name evidence="16" type="ORF">METZ01_LOCUS98554</name>
</gene>
<dbReference type="InterPro" id="IPR001041">
    <property type="entry name" value="2Fe-2S_ferredoxin-type"/>
</dbReference>
<dbReference type="CDD" id="cd00207">
    <property type="entry name" value="fer2"/>
    <property type="match status" value="1"/>
</dbReference>
<dbReference type="GO" id="GO:0003954">
    <property type="term" value="F:NADH dehydrogenase activity"/>
    <property type="evidence" value="ECO:0007669"/>
    <property type="project" value="TreeGrafter"/>
</dbReference>
<reference evidence="16" key="1">
    <citation type="submission" date="2018-05" db="EMBL/GenBank/DDBJ databases">
        <authorList>
            <person name="Lanie J.A."/>
            <person name="Ng W.-L."/>
            <person name="Kazmierczak K.M."/>
            <person name="Andrzejewski T.M."/>
            <person name="Davidsen T.M."/>
            <person name="Wayne K.J."/>
            <person name="Tettelin H."/>
            <person name="Glass J.I."/>
            <person name="Rusch D."/>
            <person name="Podicherti R."/>
            <person name="Tsui H.-C.T."/>
            <person name="Winkler M.E."/>
        </authorList>
    </citation>
    <scope>NUCLEOTIDE SEQUENCE</scope>
</reference>
<dbReference type="Gene3D" id="3.40.50.740">
    <property type="match status" value="1"/>
</dbReference>
<dbReference type="PANTHER" id="PTHR43105">
    <property type="entry name" value="RESPIRATORY NITRATE REDUCTASE"/>
    <property type="match status" value="1"/>
</dbReference>
<name>A0A381VZI0_9ZZZZ</name>
<dbReference type="Pfam" id="PF13510">
    <property type="entry name" value="Fer2_4"/>
    <property type="match status" value="1"/>
</dbReference>
<keyword evidence="10" id="KW-0830">Ubiquinone</keyword>
<dbReference type="FunFam" id="3.30.70.20:FF:000035">
    <property type="entry name" value="Iron hydrogenase 1"/>
    <property type="match status" value="1"/>
</dbReference>
<dbReference type="PROSITE" id="PS51379">
    <property type="entry name" value="4FE4S_FER_2"/>
    <property type="match status" value="2"/>
</dbReference>
<comment type="cofactor">
    <cofactor evidence="1">
        <name>[4Fe-4S] cluster</name>
        <dbReference type="ChEBI" id="CHEBI:49883"/>
    </cofactor>
</comment>
<feature type="domain" description="4Fe-4S ferredoxin-type" evidence="13">
    <location>
        <begin position="216"/>
        <end position="245"/>
    </location>
</feature>
<keyword evidence="4" id="KW-0001">2Fe-2S</keyword>
<dbReference type="Gene3D" id="3.10.20.740">
    <property type="match status" value="1"/>
</dbReference>
<dbReference type="GO" id="GO:0048038">
    <property type="term" value="F:quinone binding"/>
    <property type="evidence" value="ECO:0007669"/>
    <property type="project" value="UniProtKB-KW"/>
</dbReference>
<dbReference type="InterPro" id="IPR019574">
    <property type="entry name" value="NADH_UbQ_OxRdtase_Gsu_4Fe4S-bd"/>
</dbReference>
<dbReference type="GO" id="GO:0043546">
    <property type="term" value="F:molybdopterin cofactor binding"/>
    <property type="evidence" value="ECO:0007669"/>
    <property type="project" value="InterPro"/>
</dbReference>
<dbReference type="InterPro" id="IPR036010">
    <property type="entry name" value="2Fe-2S_ferredoxin-like_sf"/>
</dbReference>
<evidence type="ECO:0000256" key="5">
    <source>
        <dbReference type="ARBA" id="ARBA00022719"/>
    </source>
</evidence>
<dbReference type="Gene3D" id="2.20.25.90">
    <property type="entry name" value="ADC-like domains"/>
    <property type="match status" value="1"/>
</dbReference>
<dbReference type="EMBL" id="UINC01010256">
    <property type="protein sequence ID" value="SVA45700.1"/>
    <property type="molecule type" value="Genomic_DNA"/>
</dbReference>
<comment type="cofactor">
    <cofactor evidence="11">
        <name>[2Fe-2S] cluster</name>
        <dbReference type="ChEBI" id="CHEBI:190135"/>
    </cofactor>
</comment>
<evidence type="ECO:0000256" key="6">
    <source>
        <dbReference type="ARBA" id="ARBA00022723"/>
    </source>
</evidence>
<keyword evidence="9" id="KW-0411">Iron-sulfur</keyword>
<dbReference type="PROSITE" id="PS00198">
    <property type="entry name" value="4FE4S_FER_1"/>
    <property type="match status" value="1"/>
</dbReference>
<dbReference type="InterPro" id="IPR000283">
    <property type="entry name" value="NADH_UbQ_OxRdtase_75kDa_su_CS"/>
</dbReference>
<evidence type="ECO:0000256" key="10">
    <source>
        <dbReference type="ARBA" id="ARBA00023075"/>
    </source>
</evidence>
<evidence type="ECO:0000256" key="1">
    <source>
        <dbReference type="ARBA" id="ARBA00001966"/>
    </source>
</evidence>
<evidence type="ECO:0000256" key="3">
    <source>
        <dbReference type="ARBA" id="ARBA00022485"/>
    </source>
</evidence>
<organism evidence="16">
    <name type="scientific">marine metagenome</name>
    <dbReference type="NCBI Taxonomy" id="408172"/>
    <lineage>
        <taxon>unclassified sequences</taxon>
        <taxon>metagenomes</taxon>
        <taxon>ecological metagenomes</taxon>
    </lineage>
</organism>
<evidence type="ECO:0000256" key="7">
    <source>
        <dbReference type="ARBA" id="ARBA00022737"/>
    </source>
</evidence>
<feature type="domain" description="4Fe-4S ferredoxin-type" evidence="13">
    <location>
        <begin position="173"/>
        <end position="206"/>
    </location>
</feature>
<proteinExistence type="predicted"/>
<dbReference type="GO" id="GO:0008137">
    <property type="term" value="F:NADH dehydrogenase (ubiquinone) activity"/>
    <property type="evidence" value="ECO:0007669"/>
    <property type="project" value="InterPro"/>
</dbReference>
<dbReference type="SUPFAM" id="SSF50692">
    <property type="entry name" value="ADC-like"/>
    <property type="match status" value="1"/>
</dbReference>
<feature type="domain" description="4Fe-4S His(Cys)3-ligated-type" evidence="15">
    <location>
        <begin position="88"/>
        <end position="152"/>
    </location>
</feature>
<evidence type="ECO:0000259" key="14">
    <source>
        <dbReference type="PROSITE" id="PS51669"/>
    </source>
</evidence>
<dbReference type="Gene3D" id="2.40.40.20">
    <property type="match status" value="1"/>
</dbReference>
<dbReference type="PROSITE" id="PS51085">
    <property type="entry name" value="2FE2S_FER_2"/>
    <property type="match status" value="1"/>
</dbReference>
<evidence type="ECO:0000259" key="12">
    <source>
        <dbReference type="PROSITE" id="PS51085"/>
    </source>
</evidence>
<comment type="function">
    <text evidence="2">NDH-1 shuttles electrons from NADH, via FMN and iron-sulfur (Fe-S) centers, to quinones in the respiratory chain. The immediate electron acceptor for the enzyme in this species is believed to be ubiquinone. Couples the redox reaction to proton translocation (for every two electrons transferred, four hydrogen ions are translocated across the cytoplasmic membrane), and thus conserves the redox energy in a proton gradient.</text>
</comment>
<feature type="domain" description="4Fe-4S Mo/W bis-MGD-type" evidence="14">
    <location>
        <begin position="251"/>
        <end position="308"/>
    </location>
</feature>
<keyword evidence="6" id="KW-0479">Metal-binding</keyword>
<dbReference type="InterPro" id="IPR006963">
    <property type="entry name" value="Mopterin_OxRdtase_4Fe-4S_dom"/>
</dbReference>
<dbReference type="InterPro" id="IPR017896">
    <property type="entry name" value="4Fe4S_Fe-S-bd"/>
</dbReference>
<dbReference type="InterPro" id="IPR006657">
    <property type="entry name" value="MoPterin_dinucl-bd_dom"/>
</dbReference>
<dbReference type="InterPro" id="IPR006656">
    <property type="entry name" value="Mopterin_OxRdtase"/>
</dbReference>
<dbReference type="PROSITE" id="PS51669">
    <property type="entry name" value="4FE4S_MOW_BIS_MGD"/>
    <property type="match status" value="1"/>
</dbReference>
<keyword evidence="8" id="KW-0408">Iron</keyword>
<sequence>MTDGQKKQENEITIVIDGTEVKTASGKTVLDAARDAGIYIPYLCYHPGMEPYAACRMCLVEVENGRGFPASCTLPVVDGMVVNNETQKVRDLRKEIMEMLIADHPQGCLTCHRVDLCGPQDICLRHVSVNDRCVSCPKNERCELKDTVRYMGMDLESPLEYKYRDLPVDTGDPFYDRDYNLCIVCARCVRVCEDVRGDNAITLIERGGQALVGTSIGSSLLESGCEFCGACLDVCPVGALVESSHKWDKPERIERTVCPLCPVGCQLNLEVGRFEKVIRSIPELNSPANRGQACFKGKFGLEFVNHKERIRRPLIRQNGVLEEVSWDDAIAFISQRLSDYQDGSFAMLTAPDSTNEEQYLAQKFCRMVMGTNNVDQISNTSPNLVEPLSEILGIRSGTNPLWELEKSGCVVVFAANVTEEHNVVALPIKRAIKNGGKLIVIDPRETEITRHANLWLKIKPGSELLLLGAILKVILDRDLADIEWIDKNCMGLPELKTSLDRLDINYVVSKSGVDVSQIEKAAIEIASCKSSSIVYGLDNIEPSLQSDCVRSLVNLSLITGNLGGRSNGLYPLRRGANEQGAWDMGCVPHLLPGYIPVGDSERRKIIEEIWDGKCPENVGLSVSDIKTAEREGKVKAMFIVGAGLNSTEKEVEPPLSAMDHLEFLVVQDTFLGESSNKADVVLPRATFAEKSGSFTNLERRIQLIKPVIYPKNSSAKSELWFICELAKSMGYKGFEFSSANEVMDEISKVVDIYGGISLERLESEARRVFRPDPSNPAPTQVLYSGKEYKGIQWPCYDAKSRGMNILFQDGFSDPKARISALDFTRYYELSSTESPFIFLPGRVLLQSEREMKVEYGINNHIKRQEIIEIHPADARPLGVREGDTIRVLSHGSILTGIALLSESQHKGVISSTSLFGQLMTELNENPDPYVMARVPKLITMSANVEKVV</sequence>
<dbReference type="GO" id="GO:0042773">
    <property type="term" value="P:ATP synthesis coupled electron transport"/>
    <property type="evidence" value="ECO:0007669"/>
    <property type="project" value="InterPro"/>
</dbReference>
<evidence type="ECO:0008006" key="17">
    <source>
        <dbReference type="Google" id="ProtNLM"/>
    </source>
</evidence>
<dbReference type="InterPro" id="IPR017900">
    <property type="entry name" value="4Fe4S_Fe_S_CS"/>
</dbReference>
<dbReference type="PIRSF" id="PIRSF036643">
    <property type="entry name" value="FDH_alpha"/>
    <property type="match status" value="1"/>
</dbReference>
<dbReference type="PROSITE" id="PS00641">
    <property type="entry name" value="COMPLEX1_75K_1"/>
    <property type="match status" value="1"/>
</dbReference>
<dbReference type="PANTHER" id="PTHR43105:SF10">
    <property type="entry name" value="NADH-QUINONE OXIDOREDUCTASE SUBUNIT G"/>
    <property type="match status" value="1"/>
</dbReference>
<feature type="domain" description="2Fe-2S ferredoxin-type" evidence="12">
    <location>
        <begin position="10"/>
        <end position="88"/>
    </location>
</feature>
<dbReference type="SMART" id="SM00929">
    <property type="entry name" value="NADH-G_4Fe-4S_3"/>
    <property type="match status" value="1"/>
</dbReference>
<dbReference type="InterPro" id="IPR054351">
    <property type="entry name" value="NADH_UbQ_OxRdtase_ferredoxin"/>
</dbReference>
<evidence type="ECO:0000256" key="9">
    <source>
        <dbReference type="ARBA" id="ARBA00023014"/>
    </source>
</evidence>
<protein>
    <recommendedName>
        <fullName evidence="17">Formate dehydrogenase</fullName>
    </recommendedName>
</protein>
<evidence type="ECO:0000313" key="16">
    <source>
        <dbReference type="EMBL" id="SVA45700.1"/>
    </source>
</evidence>
<dbReference type="SUPFAM" id="SSF53706">
    <property type="entry name" value="Formate dehydrogenase/DMSO reductase, domains 1-3"/>
    <property type="match status" value="1"/>
</dbReference>
<keyword evidence="3" id="KW-0004">4Fe-4S</keyword>
<dbReference type="Pfam" id="PF22117">
    <property type="entry name" value="Fer4_Nqo3"/>
    <property type="match status" value="1"/>
</dbReference>
<dbReference type="SMART" id="SM00926">
    <property type="entry name" value="Molybdop_Fe4S4"/>
    <property type="match status" value="1"/>
</dbReference>
<keyword evidence="7" id="KW-0677">Repeat</keyword>
<dbReference type="SUPFAM" id="SSF54292">
    <property type="entry name" value="2Fe-2S ferredoxin-like"/>
    <property type="match status" value="1"/>
</dbReference>
<dbReference type="GO" id="GO:0051539">
    <property type="term" value="F:4 iron, 4 sulfur cluster binding"/>
    <property type="evidence" value="ECO:0007669"/>
    <property type="project" value="UniProtKB-KW"/>
</dbReference>
<evidence type="ECO:0000256" key="2">
    <source>
        <dbReference type="ARBA" id="ARBA00002378"/>
    </source>
</evidence>
<dbReference type="Gene3D" id="3.30.70.20">
    <property type="match status" value="1"/>
</dbReference>
<dbReference type="SUPFAM" id="SSF54862">
    <property type="entry name" value="4Fe-4S ferredoxins"/>
    <property type="match status" value="1"/>
</dbReference>
<evidence type="ECO:0000256" key="4">
    <source>
        <dbReference type="ARBA" id="ARBA00022714"/>
    </source>
</evidence>
<accession>A0A381VZI0</accession>
<dbReference type="GO" id="GO:0051537">
    <property type="term" value="F:2 iron, 2 sulfur cluster binding"/>
    <property type="evidence" value="ECO:0007669"/>
    <property type="project" value="UniProtKB-KW"/>
</dbReference>
<dbReference type="AlphaFoldDB" id="A0A381VZI0"/>
<evidence type="ECO:0000256" key="8">
    <source>
        <dbReference type="ARBA" id="ARBA00023004"/>
    </source>
</evidence>
<dbReference type="Gene3D" id="3.40.228.10">
    <property type="entry name" value="Dimethylsulfoxide Reductase, domain 2"/>
    <property type="match status" value="1"/>
</dbReference>
<dbReference type="InterPro" id="IPR050123">
    <property type="entry name" value="Prok_molybdopt-oxidoreductase"/>
</dbReference>
<dbReference type="Pfam" id="PF04879">
    <property type="entry name" value="Molybdop_Fe4S4"/>
    <property type="match status" value="1"/>
</dbReference>
<evidence type="ECO:0000256" key="11">
    <source>
        <dbReference type="ARBA" id="ARBA00034078"/>
    </source>
</evidence>